<evidence type="ECO:0000256" key="2">
    <source>
        <dbReference type="SAM" id="Phobius"/>
    </source>
</evidence>
<dbReference type="RefSeq" id="XP_043007570.1">
    <property type="nucleotide sequence ID" value="XM_043155108.1"/>
</dbReference>
<dbReference type="OrthoDB" id="2150324at2759"/>
<keyword evidence="2" id="KW-0812">Transmembrane</keyword>
<evidence type="ECO:0000259" key="3">
    <source>
        <dbReference type="Pfam" id="PF02714"/>
    </source>
</evidence>
<feature type="compositionally biased region" description="Low complexity" evidence="1">
    <location>
        <begin position="400"/>
        <end position="418"/>
    </location>
</feature>
<feature type="transmembrane region" description="Helical" evidence="2">
    <location>
        <begin position="51"/>
        <end position="73"/>
    </location>
</feature>
<dbReference type="AlphaFoldDB" id="A0A9P7URH6"/>
<feature type="transmembrane region" description="Helical" evidence="2">
    <location>
        <begin position="79"/>
        <end position="99"/>
    </location>
</feature>
<keyword evidence="2" id="KW-1133">Transmembrane helix</keyword>
<protein>
    <recommendedName>
        <fullName evidence="3">CSC1/OSCA1-like 7TM region domain-containing protein</fullName>
    </recommendedName>
</protein>
<keyword evidence="2" id="KW-0472">Membrane</keyword>
<name>A0A9P7URH6_9AGAR</name>
<evidence type="ECO:0000313" key="4">
    <source>
        <dbReference type="EMBL" id="KAG7091100.1"/>
    </source>
</evidence>
<dbReference type="InterPro" id="IPR045122">
    <property type="entry name" value="Csc1-like"/>
</dbReference>
<dbReference type="GeneID" id="66079231"/>
<dbReference type="Proteomes" id="UP001049176">
    <property type="component" value="Chromosome 6"/>
</dbReference>
<feature type="compositionally biased region" description="Polar residues" evidence="1">
    <location>
        <begin position="419"/>
        <end position="435"/>
    </location>
</feature>
<feature type="domain" description="CSC1/OSCA1-like 7TM region" evidence="3">
    <location>
        <begin position="2"/>
        <end position="70"/>
    </location>
</feature>
<proteinExistence type="predicted"/>
<comment type="caution">
    <text evidence="4">The sequence shown here is derived from an EMBL/GenBank/DDBJ whole genome shotgun (WGS) entry which is preliminary data.</text>
</comment>
<feature type="transmembrane region" description="Helical" evidence="2">
    <location>
        <begin position="6"/>
        <end position="30"/>
    </location>
</feature>
<dbReference type="KEGG" id="more:E1B28_010155"/>
<feature type="region of interest" description="Disordered" evidence="1">
    <location>
        <begin position="341"/>
        <end position="435"/>
    </location>
</feature>
<evidence type="ECO:0000313" key="5">
    <source>
        <dbReference type="Proteomes" id="UP001049176"/>
    </source>
</evidence>
<dbReference type="PANTHER" id="PTHR13018:SF149">
    <property type="entry name" value="DOMAIN PROTEIN, PUTATIVE (AFU_ORTHOLOGUE AFUA_3G11660)-RELATED"/>
    <property type="match status" value="1"/>
</dbReference>
<reference evidence="4" key="1">
    <citation type="journal article" date="2021" name="Genome Biol. Evol.">
        <title>The assembled and annotated genome of the fairy-ring fungus Marasmius oreades.</title>
        <authorList>
            <person name="Hiltunen M."/>
            <person name="Ament-Velasquez S.L."/>
            <person name="Johannesson H."/>
        </authorList>
    </citation>
    <scope>NUCLEOTIDE SEQUENCE</scope>
    <source>
        <strain evidence="4">03SP1</strain>
    </source>
</reference>
<organism evidence="4 5">
    <name type="scientific">Marasmius oreades</name>
    <name type="common">fairy-ring Marasmius</name>
    <dbReference type="NCBI Taxonomy" id="181124"/>
    <lineage>
        <taxon>Eukaryota</taxon>
        <taxon>Fungi</taxon>
        <taxon>Dikarya</taxon>
        <taxon>Basidiomycota</taxon>
        <taxon>Agaricomycotina</taxon>
        <taxon>Agaricomycetes</taxon>
        <taxon>Agaricomycetidae</taxon>
        <taxon>Agaricales</taxon>
        <taxon>Marasmiineae</taxon>
        <taxon>Marasmiaceae</taxon>
        <taxon>Marasmius</taxon>
    </lineage>
</organism>
<dbReference type="EMBL" id="CM032186">
    <property type="protein sequence ID" value="KAG7091100.1"/>
    <property type="molecule type" value="Genomic_DNA"/>
</dbReference>
<dbReference type="PANTHER" id="PTHR13018">
    <property type="entry name" value="PROBABLE MEMBRANE PROTEIN DUF221-RELATED"/>
    <property type="match status" value="1"/>
</dbReference>
<keyword evidence="5" id="KW-1185">Reference proteome</keyword>
<dbReference type="GO" id="GO:0005886">
    <property type="term" value="C:plasma membrane"/>
    <property type="evidence" value="ECO:0007669"/>
    <property type="project" value="TreeGrafter"/>
</dbReference>
<feature type="compositionally biased region" description="Polar residues" evidence="1">
    <location>
        <begin position="341"/>
        <end position="356"/>
    </location>
</feature>
<dbReference type="InterPro" id="IPR003864">
    <property type="entry name" value="CSC1/OSCA1-like_7TM"/>
</dbReference>
<sequence>MGSVGLVFAPLAPLVALAACIVFWMGSWVYKYQLMFVYITQVETGGRLWNVVVNRLLFCVVLMQALMVLTIGLQYGFASLQWISTIPPIFIIAVFKVYINRTFVSKFRYYVPSEDELRLAKVHSERADNKGNRLEKRFGHPALHQELFTPMLHAKMMPLLSQVYKGKIGNDEAKLGEYGGQKMQAQVVEGGIKIAAIEQRDLEYDPALYRRDRGELDWDARSMASTNIFNDGASTFHGRNGSGHFAQGSSANLAGYEQYLAAGPGYPQAQSTEHFELAPIDSQNEPLLGNRHFHQSNHSLLNTPPQLYHDSPEGFSRAAPIHRPQESYGHDFANMPSQSSYMMRTNNSGPTISTSPGPMDAMRSYSPGPGPAHNSYIMDSRGSPSQQYPPQPHRQYSYDQYSYHSPSQTSPPQSQFYQRQGSHPALNNSNGAYRG</sequence>
<dbReference type="Pfam" id="PF02714">
    <property type="entry name" value="RSN1_7TM"/>
    <property type="match status" value="1"/>
</dbReference>
<accession>A0A9P7URH6</accession>
<dbReference type="GO" id="GO:0005227">
    <property type="term" value="F:calcium-activated cation channel activity"/>
    <property type="evidence" value="ECO:0007669"/>
    <property type="project" value="InterPro"/>
</dbReference>
<gene>
    <name evidence="4" type="ORF">E1B28_010155</name>
</gene>
<evidence type="ECO:0000256" key="1">
    <source>
        <dbReference type="SAM" id="MobiDB-lite"/>
    </source>
</evidence>